<keyword evidence="6 8" id="KW-1133">Transmembrane helix</keyword>
<sequence length="272" mass="30795">MRHITRRQPIPTYIGQLWKRRFFIKAEARAKAFSSYRKTLLGRIWLVLAPLLDSAVYGVIFGLVLKTSRGIEHFLPFLLVGVAFFGFSSKALNGGAGLMQGRRNIIRAFAFPRAAIPLSHCLRDFYDSLPVIVMTMVAITLVPQGVAPTWTWFLIVPLVLLQFIFNQGLTFLVAYLTDIVPDLKTVLSYATRFWFYGSGVFFSVERLLHNPDALAIAQANPAYIILDLARSVLVYERIPALNQWLELAAWSFGTLAVGFVLFWTREVKYARG</sequence>
<evidence type="ECO:0000256" key="7">
    <source>
        <dbReference type="ARBA" id="ARBA00023136"/>
    </source>
</evidence>
<evidence type="ECO:0000256" key="5">
    <source>
        <dbReference type="ARBA" id="ARBA00022692"/>
    </source>
</evidence>
<comment type="subcellular location">
    <subcellularLocation>
        <location evidence="1">Cell inner membrane</location>
        <topology evidence="1">Multi-pass membrane protein</topology>
    </subcellularLocation>
</comment>
<protein>
    <recommendedName>
        <fullName evidence="9">ABC-2 type transporter transmembrane domain-containing protein</fullName>
    </recommendedName>
</protein>
<keyword evidence="4" id="KW-1003">Cell membrane</keyword>
<proteinExistence type="inferred from homology"/>
<evidence type="ECO:0000256" key="8">
    <source>
        <dbReference type="SAM" id="Phobius"/>
    </source>
</evidence>
<evidence type="ECO:0000313" key="11">
    <source>
        <dbReference type="Proteomes" id="UP000185478"/>
    </source>
</evidence>
<feature type="transmembrane region" description="Helical" evidence="8">
    <location>
        <begin position="125"/>
        <end position="146"/>
    </location>
</feature>
<feature type="domain" description="ABC-2 type transporter transmembrane" evidence="9">
    <location>
        <begin position="34"/>
        <end position="233"/>
    </location>
</feature>
<keyword evidence="7 8" id="KW-0472">Membrane</keyword>
<dbReference type="Proteomes" id="UP000185478">
    <property type="component" value="Chromosome"/>
</dbReference>
<evidence type="ECO:0000259" key="9">
    <source>
        <dbReference type="Pfam" id="PF01061"/>
    </source>
</evidence>
<dbReference type="STRING" id="1431546.CAQU_12115"/>
<dbReference type="AlphaFoldDB" id="A0A1L7CIL5"/>
<dbReference type="KEGG" id="caqu:CAQU_12115"/>
<feature type="transmembrane region" description="Helical" evidence="8">
    <location>
        <begin position="152"/>
        <end position="174"/>
    </location>
</feature>
<feature type="transmembrane region" description="Helical" evidence="8">
    <location>
        <begin position="44"/>
        <end position="65"/>
    </location>
</feature>
<name>A0A1L7CIL5_9CORY</name>
<comment type="similarity">
    <text evidence="2">Belongs to the ABC-2 integral membrane protein family.</text>
</comment>
<dbReference type="PANTHER" id="PTHR30413">
    <property type="entry name" value="INNER MEMBRANE TRANSPORT PERMEASE"/>
    <property type="match status" value="1"/>
</dbReference>
<feature type="transmembrane region" description="Helical" evidence="8">
    <location>
        <begin position="77"/>
        <end position="99"/>
    </location>
</feature>
<evidence type="ECO:0000256" key="2">
    <source>
        <dbReference type="ARBA" id="ARBA00007783"/>
    </source>
</evidence>
<evidence type="ECO:0000313" key="10">
    <source>
        <dbReference type="EMBL" id="APT85659.1"/>
    </source>
</evidence>
<dbReference type="EMBL" id="CP009245">
    <property type="protein sequence ID" value="APT85659.1"/>
    <property type="molecule type" value="Genomic_DNA"/>
</dbReference>
<evidence type="ECO:0000256" key="1">
    <source>
        <dbReference type="ARBA" id="ARBA00004429"/>
    </source>
</evidence>
<dbReference type="Pfam" id="PF01061">
    <property type="entry name" value="ABC2_membrane"/>
    <property type="match status" value="1"/>
</dbReference>
<evidence type="ECO:0000256" key="4">
    <source>
        <dbReference type="ARBA" id="ARBA00022475"/>
    </source>
</evidence>
<dbReference type="GO" id="GO:0015920">
    <property type="term" value="P:lipopolysaccharide transport"/>
    <property type="evidence" value="ECO:0007669"/>
    <property type="project" value="TreeGrafter"/>
</dbReference>
<evidence type="ECO:0000256" key="6">
    <source>
        <dbReference type="ARBA" id="ARBA00022989"/>
    </source>
</evidence>
<feature type="transmembrane region" description="Helical" evidence="8">
    <location>
        <begin position="247"/>
        <end position="264"/>
    </location>
</feature>
<evidence type="ECO:0000256" key="3">
    <source>
        <dbReference type="ARBA" id="ARBA00022448"/>
    </source>
</evidence>
<accession>A0A1L7CIL5</accession>
<feature type="transmembrane region" description="Helical" evidence="8">
    <location>
        <begin position="186"/>
        <end position="204"/>
    </location>
</feature>
<keyword evidence="11" id="KW-1185">Reference proteome</keyword>
<gene>
    <name evidence="10" type="ORF">CAQU_12115</name>
</gene>
<reference evidence="10 11" key="1">
    <citation type="submission" date="2014-08" db="EMBL/GenBank/DDBJ databases">
        <title>Complete genome sequence of Corynebacterium aquilae S-613T(T) (=DSM 44791(T)), isolated from the choana of a healthy golden eagle.</title>
        <authorList>
            <person name="Ruckert C."/>
            <person name="Albersmeier A."/>
            <person name="Winkler A."/>
            <person name="Kalinowski J."/>
        </authorList>
    </citation>
    <scope>NUCLEOTIDE SEQUENCE [LARGE SCALE GENOMIC DNA]</scope>
    <source>
        <strain evidence="10 11">S-613</strain>
    </source>
</reference>
<keyword evidence="3" id="KW-0813">Transport</keyword>
<dbReference type="GO" id="GO:0005886">
    <property type="term" value="C:plasma membrane"/>
    <property type="evidence" value="ECO:0007669"/>
    <property type="project" value="UniProtKB-SubCell"/>
</dbReference>
<organism evidence="10 11">
    <name type="scientific">Corynebacterium aquilae DSM 44791</name>
    <dbReference type="NCBI Taxonomy" id="1431546"/>
    <lineage>
        <taxon>Bacteria</taxon>
        <taxon>Bacillati</taxon>
        <taxon>Actinomycetota</taxon>
        <taxon>Actinomycetes</taxon>
        <taxon>Mycobacteriales</taxon>
        <taxon>Corynebacteriaceae</taxon>
        <taxon>Corynebacterium</taxon>
    </lineage>
</organism>
<dbReference type="GO" id="GO:0140359">
    <property type="term" value="F:ABC-type transporter activity"/>
    <property type="evidence" value="ECO:0007669"/>
    <property type="project" value="InterPro"/>
</dbReference>
<dbReference type="PANTHER" id="PTHR30413:SF8">
    <property type="entry name" value="TRANSPORT PERMEASE PROTEIN"/>
    <property type="match status" value="1"/>
</dbReference>
<dbReference type="InterPro" id="IPR013525">
    <property type="entry name" value="ABC2_TM"/>
</dbReference>
<keyword evidence="5 8" id="KW-0812">Transmembrane</keyword>